<dbReference type="SUPFAM" id="SSF88946">
    <property type="entry name" value="Sigma2 domain of RNA polymerase sigma factors"/>
    <property type="match status" value="1"/>
</dbReference>
<dbReference type="InterPro" id="IPR009042">
    <property type="entry name" value="RNA_pol_sigma70_r1_2"/>
</dbReference>
<evidence type="ECO:0000259" key="6">
    <source>
        <dbReference type="Pfam" id="PF04542"/>
    </source>
</evidence>
<dbReference type="InterPro" id="IPR007127">
    <property type="entry name" value="RNA_pol_sigma_70_r1_1"/>
</dbReference>
<feature type="domain" description="RNA polymerase sigma factor 70 region 1.1" evidence="5">
    <location>
        <begin position="69"/>
        <end position="129"/>
    </location>
</feature>
<evidence type="ECO:0000259" key="4">
    <source>
        <dbReference type="Pfam" id="PF00140"/>
    </source>
</evidence>
<comment type="caution">
    <text evidence="7">The sequence shown here is derived from an EMBL/GenBank/DDBJ whole genome shotgun (WGS) entry which is preliminary data.</text>
</comment>
<dbReference type="PANTHER" id="PTHR30603:SF47">
    <property type="entry name" value="RNA POLYMERASE SIGMA FACTOR SIGD, CHLOROPLASTIC"/>
    <property type="match status" value="1"/>
</dbReference>
<evidence type="ECO:0008006" key="8">
    <source>
        <dbReference type="Google" id="ProtNLM"/>
    </source>
</evidence>
<organism evidence="7">
    <name type="scientific">marine sediment metagenome</name>
    <dbReference type="NCBI Taxonomy" id="412755"/>
    <lineage>
        <taxon>unclassified sequences</taxon>
        <taxon>metagenomes</taxon>
        <taxon>ecological metagenomes</taxon>
    </lineage>
</organism>
<dbReference type="InterPro" id="IPR007627">
    <property type="entry name" value="RNA_pol_sigma70_r2"/>
</dbReference>
<name>X1D1L1_9ZZZZ</name>
<keyword evidence="3" id="KW-1133">Transmembrane helix</keyword>
<dbReference type="InterPro" id="IPR014284">
    <property type="entry name" value="RNA_pol_sigma-70_dom"/>
</dbReference>
<feature type="transmembrane region" description="Helical" evidence="3">
    <location>
        <begin position="230"/>
        <end position="258"/>
    </location>
</feature>
<protein>
    <recommendedName>
        <fullName evidence="8">RNA polymerase sigma-70 domain-containing protein</fullName>
    </recommendedName>
</protein>
<dbReference type="GO" id="GO:0003677">
    <property type="term" value="F:DNA binding"/>
    <property type="evidence" value="ECO:0007669"/>
    <property type="project" value="InterPro"/>
</dbReference>
<feature type="coiled-coil region" evidence="1">
    <location>
        <begin position="94"/>
        <end position="128"/>
    </location>
</feature>
<dbReference type="Pfam" id="PF03979">
    <property type="entry name" value="Sigma70_r1_1"/>
    <property type="match status" value="1"/>
</dbReference>
<dbReference type="AlphaFoldDB" id="X1D1L1"/>
<dbReference type="NCBIfam" id="TIGR02937">
    <property type="entry name" value="sigma70-ECF"/>
    <property type="match status" value="1"/>
</dbReference>
<dbReference type="InterPro" id="IPR042189">
    <property type="entry name" value="RNA_pol_sigma_70_r1_1_sf"/>
</dbReference>
<keyword evidence="3" id="KW-0812">Transmembrane</keyword>
<feature type="domain" description="RNA polymerase sigma-70 region 1.2" evidence="4">
    <location>
        <begin position="143"/>
        <end position="176"/>
    </location>
</feature>
<evidence type="ECO:0000256" key="3">
    <source>
        <dbReference type="SAM" id="Phobius"/>
    </source>
</evidence>
<evidence type="ECO:0000259" key="5">
    <source>
        <dbReference type="Pfam" id="PF03979"/>
    </source>
</evidence>
<dbReference type="Pfam" id="PF04542">
    <property type="entry name" value="Sigma70_r2"/>
    <property type="match status" value="1"/>
</dbReference>
<sequence>KTKKKKTLRQAQGKSKKKKVPKKKPIGKKRKIVRKKKIVARKKKPAKKKVKKKIKKKKEIIWKKKTFPQEKLQALFNKGKQRGFVTISEILYLFPKIEKDIKGLEKLYEELEKEGIEVKETREFLEIKEKSKKLKKVRAIKIDPIQLYLKEIGKVSFLTADEEKELSKRIEKGDKEAMNKLMKANLRLVVSIAKRYIGKSPLTLLDLVQEGNIGLRRAVEKFDWRRGYKFSTYATIFFFLTIFLFFPIGFFFGTFFFFDLP</sequence>
<dbReference type="Gene3D" id="1.10.601.10">
    <property type="entry name" value="RNA Polymerase Primary Sigma Factor"/>
    <property type="match status" value="2"/>
</dbReference>
<dbReference type="InterPro" id="IPR050239">
    <property type="entry name" value="Sigma-70_RNA_pol_init_factors"/>
</dbReference>
<accession>X1D1L1</accession>
<keyword evidence="1" id="KW-0175">Coiled coil</keyword>
<reference evidence="7" key="1">
    <citation type="journal article" date="2014" name="Front. Microbiol.">
        <title>High frequency of phylogenetically diverse reductive dehalogenase-homologous genes in deep subseafloor sedimentary metagenomes.</title>
        <authorList>
            <person name="Kawai M."/>
            <person name="Futagami T."/>
            <person name="Toyoda A."/>
            <person name="Takaki Y."/>
            <person name="Nishi S."/>
            <person name="Hori S."/>
            <person name="Arai W."/>
            <person name="Tsubouchi T."/>
            <person name="Morono Y."/>
            <person name="Uchiyama I."/>
            <person name="Ito T."/>
            <person name="Fujiyama A."/>
            <person name="Inagaki F."/>
            <person name="Takami H."/>
        </authorList>
    </citation>
    <scope>NUCLEOTIDE SEQUENCE</scope>
    <source>
        <strain evidence="7">Expedition CK06-06</strain>
    </source>
</reference>
<feature type="domain" description="RNA polymerase sigma-70 region 2" evidence="6">
    <location>
        <begin position="181"/>
        <end position="235"/>
    </location>
</feature>
<dbReference type="Gene3D" id="1.10.220.120">
    <property type="entry name" value="Sigma-70 factor, region 1.1"/>
    <property type="match status" value="1"/>
</dbReference>
<dbReference type="InterPro" id="IPR013325">
    <property type="entry name" value="RNA_pol_sigma_r2"/>
</dbReference>
<keyword evidence="3" id="KW-0472">Membrane</keyword>
<proteinExistence type="predicted"/>
<dbReference type="Pfam" id="PF00140">
    <property type="entry name" value="Sigma70_r1_2"/>
    <property type="match status" value="1"/>
</dbReference>
<feature type="non-terminal residue" evidence="7">
    <location>
        <position position="1"/>
    </location>
</feature>
<dbReference type="GO" id="GO:0006352">
    <property type="term" value="P:DNA-templated transcription initiation"/>
    <property type="evidence" value="ECO:0007669"/>
    <property type="project" value="InterPro"/>
</dbReference>
<evidence type="ECO:0000256" key="2">
    <source>
        <dbReference type="SAM" id="MobiDB-lite"/>
    </source>
</evidence>
<dbReference type="PANTHER" id="PTHR30603">
    <property type="entry name" value="RNA POLYMERASE SIGMA FACTOR RPO"/>
    <property type="match status" value="1"/>
</dbReference>
<evidence type="ECO:0000256" key="1">
    <source>
        <dbReference type="SAM" id="Coils"/>
    </source>
</evidence>
<evidence type="ECO:0000313" key="7">
    <source>
        <dbReference type="EMBL" id="GAH02145.1"/>
    </source>
</evidence>
<gene>
    <name evidence="7" type="ORF">S01H4_47797</name>
</gene>
<dbReference type="EMBL" id="BART01026874">
    <property type="protein sequence ID" value="GAH02145.1"/>
    <property type="molecule type" value="Genomic_DNA"/>
</dbReference>
<feature type="region of interest" description="Disordered" evidence="2">
    <location>
        <begin position="1"/>
        <end position="50"/>
    </location>
</feature>
<dbReference type="GO" id="GO:0016987">
    <property type="term" value="F:sigma factor activity"/>
    <property type="evidence" value="ECO:0007669"/>
    <property type="project" value="InterPro"/>
</dbReference>